<name>A0A397IDI7_9GLOM</name>
<dbReference type="AlphaFoldDB" id="A0A397IDI7"/>
<dbReference type="EMBL" id="PQFF01000212">
    <property type="protein sequence ID" value="RHZ73765.1"/>
    <property type="molecule type" value="Genomic_DNA"/>
</dbReference>
<sequence>MLETINSTGTDISSNDYLLSNDHFDIMDYNPDQKNNFENSDHNPSAENSKKHFLNELLEEEIIKDQNDFKRRKIVEHFNECFVDFSLYFDHIQLNNFK</sequence>
<protein>
    <submittedName>
        <fullName evidence="1">Uncharacterized protein</fullName>
    </submittedName>
</protein>
<comment type="caution">
    <text evidence="1">The sequence shown here is derived from an EMBL/GenBank/DDBJ whole genome shotgun (WGS) entry which is preliminary data.</text>
</comment>
<gene>
    <name evidence="1" type="ORF">Glove_229g9</name>
</gene>
<keyword evidence="2" id="KW-1185">Reference proteome</keyword>
<accession>A0A397IDI7</accession>
<proteinExistence type="predicted"/>
<evidence type="ECO:0000313" key="1">
    <source>
        <dbReference type="EMBL" id="RHZ73765.1"/>
    </source>
</evidence>
<organism evidence="1 2">
    <name type="scientific">Diversispora epigaea</name>
    <dbReference type="NCBI Taxonomy" id="1348612"/>
    <lineage>
        <taxon>Eukaryota</taxon>
        <taxon>Fungi</taxon>
        <taxon>Fungi incertae sedis</taxon>
        <taxon>Mucoromycota</taxon>
        <taxon>Glomeromycotina</taxon>
        <taxon>Glomeromycetes</taxon>
        <taxon>Diversisporales</taxon>
        <taxon>Diversisporaceae</taxon>
        <taxon>Diversispora</taxon>
    </lineage>
</organism>
<evidence type="ECO:0000313" key="2">
    <source>
        <dbReference type="Proteomes" id="UP000266861"/>
    </source>
</evidence>
<reference evidence="1 2" key="1">
    <citation type="submission" date="2018-08" db="EMBL/GenBank/DDBJ databases">
        <title>Genome and evolution of the arbuscular mycorrhizal fungus Diversispora epigaea (formerly Glomus versiforme) and its bacterial endosymbionts.</title>
        <authorList>
            <person name="Sun X."/>
            <person name="Fei Z."/>
            <person name="Harrison M."/>
        </authorList>
    </citation>
    <scope>NUCLEOTIDE SEQUENCE [LARGE SCALE GENOMIC DNA]</scope>
    <source>
        <strain evidence="1 2">IT104</strain>
    </source>
</reference>
<dbReference type="Proteomes" id="UP000266861">
    <property type="component" value="Unassembled WGS sequence"/>
</dbReference>